<dbReference type="OrthoDB" id="668748at2759"/>
<accession>A0A7I8LAP3</accession>
<evidence type="ECO:0000313" key="5">
    <source>
        <dbReference type="EMBL" id="CAA7406354.1"/>
    </source>
</evidence>
<evidence type="ECO:0000259" key="3">
    <source>
        <dbReference type="PROSITE" id="PS50891"/>
    </source>
</evidence>
<dbReference type="PANTHER" id="PTHR31529:SF26">
    <property type="entry name" value="LOB DOMAIN-CONTAINING PROTEIN CRL1"/>
    <property type="match status" value="1"/>
</dbReference>
<dbReference type="InterPro" id="IPR004883">
    <property type="entry name" value="LOB"/>
</dbReference>
<keyword evidence="2" id="KW-0175">Coiled coil</keyword>
<feature type="domain" description="LOB" evidence="3">
    <location>
        <begin position="6"/>
        <end position="108"/>
    </location>
</feature>
<reference evidence="5" key="1">
    <citation type="submission" date="2020-02" db="EMBL/GenBank/DDBJ databases">
        <authorList>
            <person name="Scholz U."/>
            <person name="Mascher M."/>
            <person name="Fiebig A."/>
        </authorList>
    </citation>
    <scope>NUCLEOTIDE SEQUENCE</scope>
</reference>
<evidence type="ECO:0000256" key="2">
    <source>
        <dbReference type="SAM" id="Coils"/>
    </source>
</evidence>
<dbReference type="EMBL" id="LR743599">
    <property type="protein sequence ID" value="CAA2630158.1"/>
    <property type="molecule type" value="Genomic_DNA"/>
</dbReference>
<proteinExistence type="inferred from homology"/>
<comment type="similarity">
    <text evidence="1">Belongs to the LOB domain-containing protein family.</text>
</comment>
<evidence type="ECO:0000313" key="4">
    <source>
        <dbReference type="EMBL" id="CAA2630158.1"/>
    </source>
</evidence>
<gene>
    <name evidence="4" type="ORF">SI7747_12015796</name>
    <name evidence="5" type="ORF">SI8410_12017032</name>
</gene>
<dbReference type="PANTHER" id="PTHR31529">
    <property type="entry name" value="LOB DOMAIN CONTAINING PROTEIN"/>
    <property type="match status" value="1"/>
</dbReference>
<dbReference type="Proteomes" id="UP000663760">
    <property type="component" value="Chromosome 12"/>
</dbReference>
<organism evidence="5 6">
    <name type="scientific">Spirodela intermedia</name>
    <name type="common">Intermediate duckweed</name>
    <dbReference type="NCBI Taxonomy" id="51605"/>
    <lineage>
        <taxon>Eukaryota</taxon>
        <taxon>Viridiplantae</taxon>
        <taxon>Streptophyta</taxon>
        <taxon>Embryophyta</taxon>
        <taxon>Tracheophyta</taxon>
        <taxon>Spermatophyta</taxon>
        <taxon>Magnoliopsida</taxon>
        <taxon>Liliopsida</taxon>
        <taxon>Araceae</taxon>
        <taxon>Lemnoideae</taxon>
        <taxon>Spirodela</taxon>
    </lineage>
</organism>
<keyword evidence="6" id="KW-1185">Reference proteome</keyword>
<dbReference type="GO" id="GO:0005634">
    <property type="term" value="C:nucleus"/>
    <property type="evidence" value="ECO:0007669"/>
    <property type="project" value="TreeGrafter"/>
</dbReference>
<protein>
    <recommendedName>
        <fullName evidence="3">LOB domain-containing protein</fullName>
    </recommendedName>
</protein>
<feature type="coiled-coil region" evidence="2">
    <location>
        <begin position="87"/>
        <end position="114"/>
    </location>
</feature>
<sequence length="201" mass="22063">MAGLASSCGACKFLRRKCAEGCVFAPYFSYDQGAIHFAAVHKVFGASNVSKLLSHLPVQHRSEAAVTISYEAQARMRDPVYGCVSHIFALQQQVASLQEEIESLTKQLAQTTGDDRNPSPLASDGIWDCFQVCMQVDEFSNQHTGNASTLSSFSGESKVQGLPAVYRDAIERLEYTLFSDFTNEPNSWEDLSVDMLGDFAV</sequence>
<dbReference type="AlphaFoldDB" id="A0A7I8LAP3"/>
<name>A0A7I8LAP3_SPIIN</name>
<dbReference type="GO" id="GO:0045893">
    <property type="term" value="P:positive regulation of DNA-templated transcription"/>
    <property type="evidence" value="ECO:0007669"/>
    <property type="project" value="TreeGrafter"/>
</dbReference>
<dbReference type="PROSITE" id="PS50891">
    <property type="entry name" value="LOB"/>
    <property type="match status" value="1"/>
</dbReference>
<evidence type="ECO:0000313" key="6">
    <source>
        <dbReference type="Proteomes" id="UP000663760"/>
    </source>
</evidence>
<dbReference type="GO" id="GO:0009755">
    <property type="term" value="P:hormone-mediated signaling pathway"/>
    <property type="evidence" value="ECO:0007669"/>
    <property type="project" value="TreeGrafter"/>
</dbReference>
<dbReference type="EMBL" id="LR746275">
    <property type="protein sequence ID" value="CAA7406354.1"/>
    <property type="molecule type" value="Genomic_DNA"/>
</dbReference>
<evidence type="ECO:0000256" key="1">
    <source>
        <dbReference type="ARBA" id="ARBA00005474"/>
    </source>
</evidence>
<dbReference type="Pfam" id="PF03195">
    <property type="entry name" value="LOB"/>
    <property type="match status" value="1"/>
</dbReference>